<organism evidence="1 2">
    <name type="scientific">Lactarius akahatsu</name>
    <dbReference type="NCBI Taxonomy" id="416441"/>
    <lineage>
        <taxon>Eukaryota</taxon>
        <taxon>Fungi</taxon>
        <taxon>Dikarya</taxon>
        <taxon>Basidiomycota</taxon>
        <taxon>Agaricomycotina</taxon>
        <taxon>Agaricomycetes</taxon>
        <taxon>Russulales</taxon>
        <taxon>Russulaceae</taxon>
        <taxon>Lactarius</taxon>
    </lineage>
</organism>
<accession>A0AAD4QAC1</accession>
<protein>
    <submittedName>
        <fullName evidence="1">Uncharacterized protein</fullName>
    </submittedName>
</protein>
<dbReference type="AlphaFoldDB" id="A0AAD4QAC1"/>
<dbReference type="EMBL" id="JAKELL010000072">
    <property type="protein sequence ID" value="KAH8984734.1"/>
    <property type="molecule type" value="Genomic_DNA"/>
</dbReference>
<evidence type="ECO:0000313" key="2">
    <source>
        <dbReference type="Proteomes" id="UP001201163"/>
    </source>
</evidence>
<dbReference type="Proteomes" id="UP001201163">
    <property type="component" value="Unassembled WGS sequence"/>
</dbReference>
<name>A0AAD4QAC1_9AGAM</name>
<gene>
    <name evidence="1" type="ORF">EDB92DRAFT_1950562</name>
</gene>
<keyword evidence="2" id="KW-1185">Reference proteome</keyword>
<evidence type="ECO:0000313" key="1">
    <source>
        <dbReference type="EMBL" id="KAH8984734.1"/>
    </source>
</evidence>
<reference evidence="1" key="1">
    <citation type="submission" date="2022-01" db="EMBL/GenBank/DDBJ databases">
        <title>Comparative genomics reveals a dynamic genome evolution in the ectomycorrhizal milk-cap (Lactarius) mushrooms.</title>
        <authorList>
            <consortium name="DOE Joint Genome Institute"/>
            <person name="Lebreton A."/>
            <person name="Tang N."/>
            <person name="Kuo A."/>
            <person name="LaButti K."/>
            <person name="Drula E."/>
            <person name="Barry K."/>
            <person name="Clum A."/>
            <person name="Lipzen A."/>
            <person name="Mousain D."/>
            <person name="Ng V."/>
            <person name="Wang R."/>
            <person name="Wang X."/>
            <person name="Dai Y."/>
            <person name="Henrissat B."/>
            <person name="Grigoriev I.V."/>
            <person name="Guerin-Laguette A."/>
            <person name="Yu F."/>
            <person name="Martin F.M."/>
        </authorList>
    </citation>
    <scope>NUCLEOTIDE SEQUENCE</scope>
    <source>
        <strain evidence="1">QP</strain>
    </source>
</reference>
<sequence>MSLHNIGLGLSTYVADGDVSYLHLRLYIFESPYGGSLELDPPAPEDEDNILAALKQSDRIISISLTITNSLLEKLSAIERPFSELENLVLLSRDGLLLALPFDFRWGLM</sequence>
<comment type="caution">
    <text evidence="1">The sequence shown here is derived from an EMBL/GenBank/DDBJ whole genome shotgun (WGS) entry which is preliminary data.</text>
</comment>
<proteinExistence type="predicted"/>